<evidence type="ECO:0000313" key="4">
    <source>
        <dbReference type="EMBL" id="HGN89567.1"/>
    </source>
</evidence>
<evidence type="ECO:0000259" key="2">
    <source>
        <dbReference type="Pfam" id="PF12172"/>
    </source>
</evidence>
<dbReference type="Gene3D" id="6.10.30.10">
    <property type="match status" value="1"/>
</dbReference>
<evidence type="ECO:0000259" key="1">
    <source>
        <dbReference type="Pfam" id="PF01796"/>
    </source>
</evidence>
<comment type="caution">
    <text evidence="4">The sequence shown here is derived from an EMBL/GenBank/DDBJ whole genome shotgun (WGS) entry which is preliminary data.</text>
</comment>
<evidence type="ECO:0000313" key="3">
    <source>
        <dbReference type="EMBL" id="HGL40382.1"/>
    </source>
</evidence>
<gene>
    <name evidence="4" type="ORF">ENT82_00340</name>
    <name evidence="3" type="ORF">ENU43_01765</name>
</gene>
<accession>A0A7C4I2B2</accession>
<dbReference type="InterPro" id="IPR012340">
    <property type="entry name" value="NA-bd_OB-fold"/>
</dbReference>
<name>A0A7C4I2B2_CALS0</name>
<dbReference type="SUPFAM" id="SSF50249">
    <property type="entry name" value="Nucleic acid-binding proteins"/>
    <property type="match status" value="1"/>
</dbReference>
<dbReference type="AlphaFoldDB" id="A0A7C4I2B2"/>
<organism evidence="4">
    <name type="scientific">Caldiarchaeum subterraneum</name>
    <dbReference type="NCBI Taxonomy" id="311458"/>
    <lineage>
        <taxon>Archaea</taxon>
        <taxon>Nitrososphaerota</taxon>
        <taxon>Candidatus Caldarchaeales</taxon>
        <taxon>Candidatus Caldarchaeaceae</taxon>
        <taxon>Candidatus Caldarchaeum</taxon>
    </lineage>
</organism>
<dbReference type="InterPro" id="IPR052513">
    <property type="entry name" value="Thioester_dehydratase-like"/>
</dbReference>
<dbReference type="PANTHER" id="PTHR34075:SF5">
    <property type="entry name" value="BLR3430 PROTEIN"/>
    <property type="match status" value="1"/>
</dbReference>
<feature type="domain" description="ChsH2 C-terminal OB-fold" evidence="1">
    <location>
        <begin position="56"/>
        <end position="121"/>
    </location>
</feature>
<feature type="domain" description="ChsH2 rubredoxin-like zinc ribbon" evidence="2">
    <location>
        <begin position="19"/>
        <end position="54"/>
    </location>
</feature>
<dbReference type="Pfam" id="PF01796">
    <property type="entry name" value="OB_ChsH2_C"/>
    <property type="match status" value="1"/>
</dbReference>
<protein>
    <submittedName>
        <fullName evidence="4">Zn-ribbon domain-containing OB-fold protein</fullName>
    </submittedName>
</protein>
<proteinExistence type="predicted"/>
<sequence>MSEYKRPLPQVTEYTQDFWQATKNGALMIQECRKCGHRQWYPRPSCTVCGSLDLGWIKSSGKGTIHSFTVIRRVVANSPDFQRDIPFVVAEVDLDEGVRIYARVEAAPEQVRVGQRVEARFIEATPDITLYTFTPSS</sequence>
<dbReference type="EMBL" id="DTCM01000020">
    <property type="protein sequence ID" value="HGL40382.1"/>
    <property type="molecule type" value="Genomic_DNA"/>
</dbReference>
<dbReference type="Pfam" id="PF12172">
    <property type="entry name" value="zf-ChsH2"/>
    <property type="match status" value="1"/>
</dbReference>
<dbReference type="InterPro" id="IPR002878">
    <property type="entry name" value="ChsH2_C"/>
</dbReference>
<dbReference type="InterPro" id="IPR022002">
    <property type="entry name" value="ChsH2_Znr"/>
</dbReference>
<dbReference type="EMBL" id="DTAD01000007">
    <property type="protein sequence ID" value="HGN89567.1"/>
    <property type="molecule type" value="Genomic_DNA"/>
</dbReference>
<dbReference type="PANTHER" id="PTHR34075">
    <property type="entry name" value="BLR3430 PROTEIN"/>
    <property type="match status" value="1"/>
</dbReference>
<reference evidence="4" key="1">
    <citation type="journal article" date="2020" name="mSystems">
        <title>Genome- and Community-Level Interaction Insights into Carbon Utilization and Element Cycling Functions of Hydrothermarchaeota in Hydrothermal Sediment.</title>
        <authorList>
            <person name="Zhou Z."/>
            <person name="Liu Y."/>
            <person name="Xu W."/>
            <person name="Pan J."/>
            <person name="Luo Z.H."/>
            <person name="Li M."/>
        </authorList>
    </citation>
    <scope>NUCLEOTIDE SEQUENCE [LARGE SCALE GENOMIC DNA]</scope>
    <source>
        <strain evidence="4">SpSt-613</strain>
        <strain evidence="3">SpSt-669</strain>
    </source>
</reference>